<name>K1VKS7_TRIAC</name>
<dbReference type="Proteomes" id="UP000006757">
    <property type="component" value="Unassembled WGS sequence"/>
</dbReference>
<evidence type="ECO:0000313" key="3">
    <source>
        <dbReference type="Proteomes" id="UP000006757"/>
    </source>
</evidence>
<sequence length="260" mass="28061">MAVWLGSQCTTGCVQRRSGQQPPGVGVQAHIPQSSDSGTLGVTPTPSPFDSDPTHLGHWDSDLSSSFVDPIYGFCLSFHRTSPYGTHAQSSALGARSLIASLSRLDRDDAAALLNKLKWIRLDTLGTVKAGMAEYGRGSELQGAPISGRDAKWISYRCWVAASTNPPCAGCRYDMISHTSIIVPARLVHNLQRHHHVSAMFSDLSSSNSVVFIDALRSLCTCLVVAMSDGIHDLIISCQRVRIVHLARARTGSAAFRCTR</sequence>
<keyword evidence="3" id="KW-1185">Reference proteome</keyword>
<reference evidence="2 3" key="1">
    <citation type="journal article" date="2012" name="Eukaryot. Cell">
        <title>Genome sequence of the Trichosporon asahii environmental strain CBS 8904.</title>
        <authorList>
            <person name="Yang R.Y."/>
            <person name="Li H.T."/>
            <person name="Zhu H."/>
            <person name="Zhou G.P."/>
            <person name="Wang M."/>
            <person name="Wang L."/>
        </authorList>
    </citation>
    <scope>NUCLEOTIDE SEQUENCE [LARGE SCALE GENOMIC DNA]</scope>
    <source>
        <strain evidence="2 3">CBS 8904</strain>
    </source>
</reference>
<gene>
    <name evidence="2" type="ORF">A1Q2_04349</name>
</gene>
<comment type="caution">
    <text evidence="2">The sequence shown here is derived from an EMBL/GenBank/DDBJ whole genome shotgun (WGS) entry which is preliminary data.</text>
</comment>
<evidence type="ECO:0000313" key="2">
    <source>
        <dbReference type="EMBL" id="EKD01361.1"/>
    </source>
</evidence>
<protein>
    <submittedName>
        <fullName evidence="2">Uncharacterized protein</fullName>
    </submittedName>
</protein>
<dbReference type="EMBL" id="AMBO01000319">
    <property type="protein sequence ID" value="EKD01361.1"/>
    <property type="molecule type" value="Genomic_DNA"/>
</dbReference>
<organism evidence="2 3">
    <name type="scientific">Trichosporon asahii var. asahii (strain CBS 8904)</name>
    <name type="common">Yeast</name>
    <dbReference type="NCBI Taxonomy" id="1220162"/>
    <lineage>
        <taxon>Eukaryota</taxon>
        <taxon>Fungi</taxon>
        <taxon>Dikarya</taxon>
        <taxon>Basidiomycota</taxon>
        <taxon>Agaricomycotina</taxon>
        <taxon>Tremellomycetes</taxon>
        <taxon>Trichosporonales</taxon>
        <taxon>Trichosporonaceae</taxon>
        <taxon>Trichosporon</taxon>
    </lineage>
</organism>
<dbReference type="InParanoid" id="K1VKS7"/>
<dbReference type="AlphaFoldDB" id="K1VKS7"/>
<accession>K1VKS7</accession>
<dbReference type="HOGENOM" id="CLU_1070339_0_0_1"/>
<feature type="region of interest" description="Disordered" evidence="1">
    <location>
        <begin position="15"/>
        <end position="54"/>
    </location>
</feature>
<evidence type="ECO:0000256" key="1">
    <source>
        <dbReference type="SAM" id="MobiDB-lite"/>
    </source>
</evidence>
<proteinExistence type="predicted"/>
<feature type="compositionally biased region" description="Polar residues" evidence="1">
    <location>
        <begin position="31"/>
        <end position="42"/>
    </location>
</feature>